<dbReference type="SUPFAM" id="SSF53448">
    <property type="entry name" value="Nucleotide-diphospho-sugar transferases"/>
    <property type="match status" value="1"/>
</dbReference>
<accession>A0ABY2UHI5</accession>
<sequence length="329" mass="38225">MAGNDKSRQWQAAFGMLRRPSKLHCVSREPMHIFVFSFNRGPFLENCVRSIEACAPQCRLTVIDDGSNDPETRRILVDIARRHEVIDKTADSGHKLGGLYANMQAAFEMAADDQLMCFLQDDTQMVRALSDEDVQDLRRSFEQQPDLGFVSPAFVRGFSLRKKADRDFRFDRERGYWFWYPQKRSTGTWFSALLIADPKRLRQVEWRFEVGESVNNRKAAQLFCRMARMRAPFSMWLPNGRAYRGKQKSLALRFGEWSRRCGLYPLQIMPDSEVQALKQAEPARLPVAEDWLKTTRGELKTPWAYDPMQGAGWLKLLDRLERKLRGLFG</sequence>
<dbReference type="Proteomes" id="UP000306791">
    <property type="component" value="Unassembled WGS sequence"/>
</dbReference>
<protein>
    <submittedName>
        <fullName evidence="2">Glycosyltransferase</fullName>
    </submittedName>
</protein>
<dbReference type="Pfam" id="PF00535">
    <property type="entry name" value="Glycos_transf_2"/>
    <property type="match status" value="1"/>
</dbReference>
<proteinExistence type="predicted"/>
<evidence type="ECO:0000313" key="3">
    <source>
        <dbReference type="Proteomes" id="UP000306791"/>
    </source>
</evidence>
<feature type="domain" description="Glycosyltransferase 2-like" evidence="1">
    <location>
        <begin position="33"/>
        <end position="154"/>
    </location>
</feature>
<keyword evidence="3" id="KW-1185">Reference proteome</keyword>
<evidence type="ECO:0000259" key="1">
    <source>
        <dbReference type="Pfam" id="PF00535"/>
    </source>
</evidence>
<dbReference type="EMBL" id="VANI01000010">
    <property type="protein sequence ID" value="TLM77305.1"/>
    <property type="molecule type" value="Genomic_DNA"/>
</dbReference>
<organism evidence="2 3">
    <name type="scientific">Microbulbifer harenosus</name>
    <dbReference type="NCBI Taxonomy" id="2576840"/>
    <lineage>
        <taxon>Bacteria</taxon>
        <taxon>Pseudomonadati</taxon>
        <taxon>Pseudomonadota</taxon>
        <taxon>Gammaproteobacteria</taxon>
        <taxon>Cellvibrionales</taxon>
        <taxon>Microbulbiferaceae</taxon>
        <taxon>Microbulbifer</taxon>
    </lineage>
</organism>
<dbReference type="Gene3D" id="3.90.550.10">
    <property type="entry name" value="Spore Coat Polysaccharide Biosynthesis Protein SpsA, Chain A"/>
    <property type="match status" value="1"/>
</dbReference>
<comment type="caution">
    <text evidence="2">The sequence shown here is derived from an EMBL/GenBank/DDBJ whole genome shotgun (WGS) entry which is preliminary data.</text>
</comment>
<name>A0ABY2UHI5_9GAMM</name>
<reference evidence="2 3" key="1">
    <citation type="submission" date="2019-05" db="EMBL/GenBank/DDBJ databases">
        <title>Microbulbifer harenosus sp. nov., an alginate-degrading bacterium isolated from coastal sand.</title>
        <authorList>
            <person name="Huang H."/>
            <person name="Mo K."/>
            <person name="Bao S."/>
        </authorList>
    </citation>
    <scope>NUCLEOTIDE SEQUENCE [LARGE SCALE GENOMIC DNA]</scope>
    <source>
        <strain evidence="2 3">HB161719</strain>
    </source>
</reference>
<dbReference type="InterPro" id="IPR029044">
    <property type="entry name" value="Nucleotide-diphossugar_trans"/>
</dbReference>
<evidence type="ECO:0000313" key="2">
    <source>
        <dbReference type="EMBL" id="TLM77305.1"/>
    </source>
</evidence>
<gene>
    <name evidence="2" type="ORF">FDY93_10270</name>
</gene>
<dbReference type="InterPro" id="IPR001173">
    <property type="entry name" value="Glyco_trans_2-like"/>
</dbReference>